<dbReference type="AlphaFoldDB" id="A0A2P2NBT0"/>
<organism evidence="2">
    <name type="scientific">Rhizophora mucronata</name>
    <name type="common">Asiatic mangrove</name>
    <dbReference type="NCBI Taxonomy" id="61149"/>
    <lineage>
        <taxon>Eukaryota</taxon>
        <taxon>Viridiplantae</taxon>
        <taxon>Streptophyta</taxon>
        <taxon>Embryophyta</taxon>
        <taxon>Tracheophyta</taxon>
        <taxon>Spermatophyta</taxon>
        <taxon>Magnoliopsida</taxon>
        <taxon>eudicotyledons</taxon>
        <taxon>Gunneridae</taxon>
        <taxon>Pentapetalae</taxon>
        <taxon>rosids</taxon>
        <taxon>fabids</taxon>
        <taxon>Malpighiales</taxon>
        <taxon>Rhizophoraceae</taxon>
        <taxon>Rhizophora</taxon>
    </lineage>
</organism>
<name>A0A2P2NBT0_RHIMU</name>
<protein>
    <submittedName>
        <fullName evidence="2">Uncharacterized protein</fullName>
    </submittedName>
</protein>
<feature type="compositionally biased region" description="Polar residues" evidence="1">
    <location>
        <begin position="1"/>
        <end position="17"/>
    </location>
</feature>
<evidence type="ECO:0000256" key="1">
    <source>
        <dbReference type="SAM" id="MobiDB-lite"/>
    </source>
</evidence>
<proteinExistence type="predicted"/>
<reference evidence="2" key="1">
    <citation type="submission" date="2018-02" db="EMBL/GenBank/DDBJ databases">
        <title>Rhizophora mucronata_Transcriptome.</title>
        <authorList>
            <person name="Meera S.P."/>
            <person name="Sreeshan A."/>
            <person name="Augustine A."/>
        </authorList>
    </citation>
    <scope>NUCLEOTIDE SEQUENCE</scope>
    <source>
        <tissue evidence="2">Leaf</tissue>
    </source>
</reference>
<feature type="region of interest" description="Disordered" evidence="1">
    <location>
        <begin position="1"/>
        <end position="24"/>
    </location>
</feature>
<accession>A0A2P2NBT0</accession>
<evidence type="ECO:0000313" key="2">
    <source>
        <dbReference type="EMBL" id="MBX39933.1"/>
    </source>
</evidence>
<sequence length="24" mass="2642">MLYLEMSSSNHPSNSGIVNYGGRQ</sequence>
<dbReference type="EMBL" id="GGEC01059449">
    <property type="protein sequence ID" value="MBX39933.1"/>
    <property type="molecule type" value="Transcribed_RNA"/>
</dbReference>